<dbReference type="Proteomes" id="UP000019132">
    <property type="component" value="Unassembled WGS sequence"/>
</dbReference>
<organism evidence="1 2">
    <name type="scientific">Globisporangium ultimum (strain ATCC 200006 / CBS 805.95 / DAOM BR144)</name>
    <name type="common">Pythium ultimum</name>
    <dbReference type="NCBI Taxonomy" id="431595"/>
    <lineage>
        <taxon>Eukaryota</taxon>
        <taxon>Sar</taxon>
        <taxon>Stramenopiles</taxon>
        <taxon>Oomycota</taxon>
        <taxon>Peronosporomycetes</taxon>
        <taxon>Pythiales</taxon>
        <taxon>Pythiaceae</taxon>
        <taxon>Globisporangium</taxon>
    </lineage>
</organism>
<dbReference type="VEuPathDB" id="FungiDB:PYU1_G011357"/>
<name>K3X2D3_GLOUD</name>
<reference evidence="1" key="3">
    <citation type="submission" date="2015-02" db="UniProtKB">
        <authorList>
            <consortium name="EnsemblProtists"/>
        </authorList>
    </citation>
    <scope>IDENTIFICATION</scope>
    <source>
        <strain evidence="1">DAOM BR144</strain>
    </source>
</reference>
<evidence type="ECO:0000313" key="2">
    <source>
        <dbReference type="Proteomes" id="UP000019132"/>
    </source>
</evidence>
<protein>
    <submittedName>
        <fullName evidence="1">Uncharacterized protein</fullName>
    </submittedName>
</protein>
<dbReference type="EnsemblProtists" id="PYU1_T011382">
    <property type="protein sequence ID" value="PYU1_T011382"/>
    <property type="gene ID" value="PYU1_G011357"/>
</dbReference>
<dbReference type="InParanoid" id="K3X2D3"/>
<evidence type="ECO:0000313" key="1">
    <source>
        <dbReference type="EnsemblProtists" id="PYU1_T011382"/>
    </source>
</evidence>
<dbReference type="eggNOG" id="ENOG502SSV7">
    <property type="taxonomic scope" value="Eukaryota"/>
</dbReference>
<sequence length="148" mass="16738">MNELRVESVLSGFQFIWQSPETLKQFVDAANNLSPESKDTKPPSWISQPRGSITEVTFVNDLLKYLAELGGGFYEDTKLIMPNTSTQAYNICRRLGHIEMDPFMQACVAELPDDAHFASVMRLFEDPGINACPVYFVAPPPPFRQLFF</sequence>
<keyword evidence="2" id="KW-1185">Reference proteome</keyword>
<proteinExistence type="predicted"/>
<reference evidence="2" key="2">
    <citation type="submission" date="2010-04" db="EMBL/GenBank/DDBJ databases">
        <authorList>
            <person name="Buell R."/>
            <person name="Hamilton J."/>
            <person name="Hostetler J."/>
        </authorList>
    </citation>
    <scope>NUCLEOTIDE SEQUENCE [LARGE SCALE GENOMIC DNA]</scope>
    <source>
        <strain evidence="2">DAOM:BR144</strain>
    </source>
</reference>
<dbReference type="OMA" id="EMDPFMQ"/>
<reference evidence="2" key="1">
    <citation type="journal article" date="2010" name="Genome Biol.">
        <title>Genome sequence of the necrotrophic plant pathogen Pythium ultimum reveals original pathogenicity mechanisms and effector repertoire.</title>
        <authorList>
            <person name="Levesque C.A."/>
            <person name="Brouwer H."/>
            <person name="Cano L."/>
            <person name="Hamilton J.P."/>
            <person name="Holt C."/>
            <person name="Huitema E."/>
            <person name="Raffaele S."/>
            <person name="Robideau G.P."/>
            <person name="Thines M."/>
            <person name="Win J."/>
            <person name="Zerillo M.M."/>
            <person name="Beakes G.W."/>
            <person name="Boore J.L."/>
            <person name="Busam D."/>
            <person name="Dumas B."/>
            <person name="Ferriera S."/>
            <person name="Fuerstenberg S.I."/>
            <person name="Gachon C.M."/>
            <person name="Gaulin E."/>
            <person name="Govers F."/>
            <person name="Grenville-Briggs L."/>
            <person name="Horner N."/>
            <person name="Hostetler J."/>
            <person name="Jiang R.H."/>
            <person name="Johnson J."/>
            <person name="Krajaejun T."/>
            <person name="Lin H."/>
            <person name="Meijer H.J."/>
            <person name="Moore B."/>
            <person name="Morris P."/>
            <person name="Phuntmart V."/>
            <person name="Puiu D."/>
            <person name="Shetty J."/>
            <person name="Stajich J.E."/>
            <person name="Tripathy S."/>
            <person name="Wawra S."/>
            <person name="van West P."/>
            <person name="Whitty B.R."/>
            <person name="Coutinho P.M."/>
            <person name="Henrissat B."/>
            <person name="Martin F."/>
            <person name="Thomas P.D."/>
            <person name="Tyler B.M."/>
            <person name="De Vries R.P."/>
            <person name="Kamoun S."/>
            <person name="Yandell M."/>
            <person name="Tisserat N."/>
            <person name="Buell C.R."/>
        </authorList>
    </citation>
    <scope>NUCLEOTIDE SEQUENCE</scope>
    <source>
        <strain evidence="2">DAOM:BR144</strain>
    </source>
</reference>
<accession>K3X2D3</accession>
<dbReference type="HOGENOM" id="CLU_114326_1_1_1"/>
<dbReference type="AlphaFoldDB" id="K3X2D3"/>
<dbReference type="EMBL" id="GL376562">
    <property type="status" value="NOT_ANNOTATED_CDS"/>
    <property type="molecule type" value="Genomic_DNA"/>
</dbReference>